<dbReference type="CDD" id="cd18240">
    <property type="entry name" value="BTB_POZ_KLHL10"/>
    <property type="match status" value="1"/>
</dbReference>
<feature type="region of interest" description="Disordered" evidence="3">
    <location>
        <begin position="590"/>
        <end position="656"/>
    </location>
</feature>
<reference evidence="5" key="3">
    <citation type="submission" date="2025-09" db="UniProtKB">
        <authorList>
            <consortium name="Ensembl"/>
        </authorList>
    </citation>
    <scope>IDENTIFICATION</scope>
</reference>
<evidence type="ECO:0000259" key="4">
    <source>
        <dbReference type="PROSITE" id="PS50097"/>
    </source>
</evidence>
<dbReference type="Gene3D" id="1.25.40.420">
    <property type="match status" value="1"/>
</dbReference>
<dbReference type="SMART" id="SM00612">
    <property type="entry name" value="Kelch"/>
    <property type="match status" value="6"/>
</dbReference>
<dbReference type="InterPro" id="IPR015915">
    <property type="entry name" value="Kelch-typ_b-propeller"/>
</dbReference>
<dbReference type="PROSITE" id="PS50097">
    <property type="entry name" value="BTB"/>
    <property type="match status" value="1"/>
</dbReference>
<keyword evidence="6" id="KW-1185">Reference proteome</keyword>
<dbReference type="Ensembl" id="ENSCSAVT00000006667.1">
    <property type="protein sequence ID" value="ENSCSAVP00000006583.1"/>
    <property type="gene ID" value="ENSCSAVG00000003948.1"/>
</dbReference>
<dbReference type="Pfam" id="PF00651">
    <property type="entry name" value="BTB"/>
    <property type="match status" value="1"/>
</dbReference>
<dbReference type="PANTHER" id="PTHR24412:SF172">
    <property type="entry name" value="KELCH-LIKE PROTEIN 10"/>
    <property type="match status" value="1"/>
</dbReference>
<dbReference type="SMART" id="SM00875">
    <property type="entry name" value="BACK"/>
    <property type="match status" value="1"/>
</dbReference>
<dbReference type="GeneTree" id="ENSGT00940000154664"/>
<dbReference type="InterPro" id="IPR011333">
    <property type="entry name" value="SKP1/BTB/POZ_sf"/>
</dbReference>
<dbReference type="eggNOG" id="KOG4441">
    <property type="taxonomic scope" value="Eukaryota"/>
</dbReference>
<dbReference type="InterPro" id="IPR017096">
    <property type="entry name" value="BTB-kelch_protein"/>
</dbReference>
<sequence>MALCLSDSETSMLTSPLLVDSWASTFNDLRQRGKFCDVVIKVQDIRYPVHRLVLCACSDYFSALFDGGWGSGEKQEIELSGISPEIMTSLLNYAYTGQVIITSQNVEELLPAADKFLVDYVKQKCCAFLKKQLTPLNCIGIRQYARSFFCPKLVEAAHNFILYNFEEVIQKSPEYLMMNFNDVHQLISDDRLNVRLEETVCEAVFRWIRHDKMGRISNLCVLLKGVRMGLLDPEYFMTKLKGNFLESMGECRGLIKDAMKVVCDLHAYDNNTISPHGNLFSALIRPRLPFEILFAIGGWSGGSPTNAIEAYDPRAESWLNASTIPVADIPRAYHGVAFVKGFVYVIGGFDGVNYFNTVRRFNVATFEWVEEPQMLHKRCYISVAVLHNKIYALGGMNGSDRLNSAESYDPVHKIWTILPDMNESRSDSSATSLNGRVYIAGGFNGQECLFTAEFYDPGTSVWTRITPMRSRRSGVSIVSFHSMVYAVGGFDGVNRLRHAEAYCPRTNTWRNIASMNKPRSNFGIEVIDDQLLVVGGYNGHQTSWDVEAYDDTANEWYEIKDMHICRSALSCCVMSGVPYDVIKRYCVPRDPTSSSRDTLDGATSSINAEDAVLSERSGITTDDEEDQVLHQPEALRAEHDLEDSDVDEMDESESNL</sequence>
<evidence type="ECO:0000256" key="3">
    <source>
        <dbReference type="SAM" id="MobiDB-lite"/>
    </source>
</evidence>
<dbReference type="InterPro" id="IPR000210">
    <property type="entry name" value="BTB/POZ_dom"/>
</dbReference>
<dbReference type="Proteomes" id="UP000007875">
    <property type="component" value="Unassembled WGS sequence"/>
</dbReference>
<evidence type="ECO:0000256" key="2">
    <source>
        <dbReference type="ARBA" id="ARBA00022737"/>
    </source>
</evidence>
<keyword evidence="1" id="KW-0880">Kelch repeat</keyword>
<dbReference type="Pfam" id="PF01344">
    <property type="entry name" value="Kelch_1"/>
    <property type="match status" value="1"/>
</dbReference>
<dbReference type="SMART" id="SM00225">
    <property type="entry name" value="BTB"/>
    <property type="match status" value="1"/>
</dbReference>
<dbReference type="Gene3D" id="2.120.10.80">
    <property type="entry name" value="Kelch-type beta propeller"/>
    <property type="match status" value="2"/>
</dbReference>
<dbReference type="SUPFAM" id="SSF54695">
    <property type="entry name" value="POZ domain"/>
    <property type="match status" value="1"/>
</dbReference>
<dbReference type="PANTHER" id="PTHR24412">
    <property type="entry name" value="KELCH PROTEIN"/>
    <property type="match status" value="1"/>
</dbReference>
<dbReference type="Pfam" id="PF24681">
    <property type="entry name" value="Kelch_KLHDC2_KLHL20_DRC7"/>
    <property type="match status" value="1"/>
</dbReference>
<evidence type="ECO:0000313" key="5">
    <source>
        <dbReference type="Ensembl" id="ENSCSAVP00000006583.1"/>
    </source>
</evidence>
<dbReference type="PRINTS" id="PR00501">
    <property type="entry name" value="KELCHREPEAT"/>
</dbReference>
<reference evidence="5" key="2">
    <citation type="submission" date="2025-08" db="UniProtKB">
        <authorList>
            <consortium name="Ensembl"/>
        </authorList>
    </citation>
    <scope>IDENTIFICATION</scope>
</reference>
<name>H2YMN1_CIOSA</name>
<dbReference type="InParanoid" id="H2YMN1"/>
<dbReference type="CDD" id="cd18450">
    <property type="entry name" value="BACK_KLHL10"/>
    <property type="match status" value="1"/>
</dbReference>
<organism evidence="5 6">
    <name type="scientific">Ciona savignyi</name>
    <name type="common">Pacific transparent sea squirt</name>
    <dbReference type="NCBI Taxonomy" id="51511"/>
    <lineage>
        <taxon>Eukaryota</taxon>
        <taxon>Metazoa</taxon>
        <taxon>Chordata</taxon>
        <taxon>Tunicata</taxon>
        <taxon>Ascidiacea</taxon>
        <taxon>Phlebobranchia</taxon>
        <taxon>Cionidae</taxon>
        <taxon>Ciona</taxon>
    </lineage>
</organism>
<dbReference type="STRING" id="51511.ENSCSAVP00000006583"/>
<dbReference type="Gene3D" id="3.30.710.10">
    <property type="entry name" value="Potassium Channel Kv1.1, Chain A"/>
    <property type="match status" value="1"/>
</dbReference>
<protein>
    <recommendedName>
        <fullName evidence="4">BTB domain-containing protein</fullName>
    </recommendedName>
</protein>
<feature type="compositionally biased region" description="Acidic residues" evidence="3">
    <location>
        <begin position="640"/>
        <end position="656"/>
    </location>
</feature>
<feature type="compositionally biased region" description="Polar residues" evidence="3">
    <location>
        <begin position="591"/>
        <end position="607"/>
    </location>
</feature>
<dbReference type="InterPro" id="IPR030608">
    <property type="entry name" value="KLHL10_BTB/POZ"/>
</dbReference>
<dbReference type="FunFam" id="1.25.40.420:FF:000001">
    <property type="entry name" value="Kelch-like family member 12"/>
    <property type="match status" value="1"/>
</dbReference>
<dbReference type="InterPro" id="IPR006652">
    <property type="entry name" value="Kelch_1"/>
</dbReference>
<dbReference type="OMA" id="YTWHEVA"/>
<dbReference type="InterPro" id="IPR011705">
    <property type="entry name" value="BACK"/>
</dbReference>
<reference evidence="6" key="1">
    <citation type="submission" date="2003-08" db="EMBL/GenBank/DDBJ databases">
        <authorList>
            <person name="Birren B."/>
            <person name="Nusbaum C."/>
            <person name="Abebe A."/>
            <person name="Abouelleil A."/>
            <person name="Adekoya E."/>
            <person name="Ait-zahra M."/>
            <person name="Allen N."/>
            <person name="Allen T."/>
            <person name="An P."/>
            <person name="Anderson M."/>
            <person name="Anderson S."/>
            <person name="Arachchi H."/>
            <person name="Armbruster J."/>
            <person name="Bachantsang P."/>
            <person name="Baldwin J."/>
            <person name="Barry A."/>
            <person name="Bayul T."/>
            <person name="Blitshsteyn B."/>
            <person name="Bloom T."/>
            <person name="Blye J."/>
            <person name="Boguslavskiy L."/>
            <person name="Borowsky M."/>
            <person name="Boukhgalter B."/>
            <person name="Brunache A."/>
            <person name="Butler J."/>
            <person name="Calixte N."/>
            <person name="Calvo S."/>
            <person name="Camarata J."/>
            <person name="Campo K."/>
            <person name="Chang J."/>
            <person name="Cheshatsang Y."/>
            <person name="Citroen M."/>
            <person name="Collymore A."/>
            <person name="Considine T."/>
            <person name="Cook A."/>
            <person name="Cooke P."/>
            <person name="Corum B."/>
            <person name="Cuomo C."/>
            <person name="David R."/>
            <person name="Dawoe T."/>
            <person name="Degray S."/>
            <person name="Dodge S."/>
            <person name="Dooley K."/>
            <person name="Dorje P."/>
            <person name="Dorjee K."/>
            <person name="Dorris L."/>
            <person name="Duffey N."/>
            <person name="Dupes A."/>
            <person name="Elkins T."/>
            <person name="Engels R."/>
            <person name="Erickson J."/>
            <person name="Farina A."/>
            <person name="Faro S."/>
            <person name="Ferreira P."/>
            <person name="Fischer H."/>
            <person name="Fitzgerald M."/>
            <person name="Foley K."/>
            <person name="Gage D."/>
            <person name="Galagan J."/>
            <person name="Gearin G."/>
            <person name="Gnerre S."/>
            <person name="Gnirke A."/>
            <person name="Goyette A."/>
            <person name="Graham J."/>
            <person name="Grandbois E."/>
            <person name="Gyaltsen K."/>
            <person name="Hafez N."/>
            <person name="Hagopian D."/>
            <person name="Hagos B."/>
            <person name="Hall J."/>
            <person name="Hatcher B."/>
            <person name="Heller A."/>
            <person name="Higgins H."/>
            <person name="Honan T."/>
            <person name="Horn A."/>
            <person name="Houde N."/>
            <person name="Hughes L."/>
            <person name="Hulme W."/>
            <person name="Husby E."/>
            <person name="Iliev I."/>
            <person name="Jaffe D."/>
            <person name="Jones C."/>
            <person name="Kamal M."/>
            <person name="Kamat A."/>
            <person name="Kamvysselis M."/>
            <person name="Karlsson E."/>
            <person name="Kells C."/>
            <person name="Kieu A."/>
            <person name="Kisner P."/>
            <person name="Kodira C."/>
            <person name="Kulbokas E."/>
            <person name="Labutti K."/>
            <person name="Lama D."/>
            <person name="Landers T."/>
            <person name="Leger J."/>
            <person name="Levine S."/>
            <person name="Lewis D."/>
            <person name="Lewis T."/>
            <person name="Lindblad-toh K."/>
            <person name="Liu X."/>
            <person name="Lokyitsang T."/>
            <person name="Lokyitsang Y."/>
            <person name="Lucien O."/>
            <person name="Lui A."/>
            <person name="Ma L.J."/>
            <person name="Mabbitt R."/>
            <person name="Macdonald J."/>
            <person name="Maclean C."/>
            <person name="Major J."/>
            <person name="Manning J."/>
            <person name="Marabella R."/>
            <person name="Maru K."/>
            <person name="Matthews C."/>
            <person name="Mauceli E."/>
            <person name="Mccarthy M."/>
            <person name="Mcdonough S."/>
            <person name="Mcghee T."/>
            <person name="Meldrim J."/>
            <person name="Meneus L."/>
            <person name="Mesirov J."/>
            <person name="Mihalev A."/>
            <person name="Mihova T."/>
            <person name="Mikkelsen T."/>
            <person name="Mlenga V."/>
            <person name="Moru K."/>
            <person name="Mozes J."/>
            <person name="Mulrain L."/>
            <person name="Munson G."/>
            <person name="Naylor J."/>
            <person name="Newes C."/>
            <person name="Nguyen C."/>
            <person name="Nguyen N."/>
            <person name="Nguyen T."/>
            <person name="Nicol R."/>
            <person name="Nielsen C."/>
            <person name="Nizzari M."/>
            <person name="Norbu C."/>
            <person name="Norbu N."/>
            <person name="O'donnell P."/>
            <person name="Okoawo O."/>
            <person name="O'leary S."/>
            <person name="Omotosho B."/>
            <person name="O'neill K."/>
            <person name="Osman S."/>
            <person name="Parker S."/>
            <person name="Perrin D."/>
            <person name="Phunkhang P."/>
            <person name="Piqani B."/>
            <person name="Purcell S."/>
            <person name="Rachupka T."/>
            <person name="Ramasamy U."/>
            <person name="Rameau R."/>
            <person name="Ray V."/>
            <person name="Raymond C."/>
            <person name="Retta R."/>
            <person name="Richardson S."/>
            <person name="Rise C."/>
            <person name="Rodriguez J."/>
            <person name="Rogers J."/>
            <person name="Rogov P."/>
            <person name="Rutman M."/>
            <person name="Schupbach R."/>
            <person name="Seaman C."/>
            <person name="Settipalli S."/>
            <person name="Sharpe T."/>
            <person name="Sheridan J."/>
            <person name="Sherpa N."/>
            <person name="Shi J."/>
            <person name="Smirnov S."/>
            <person name="Smith C."/>
            <person name="Sougnez C."/>
            <person name="Spencer B."/>
            <person name="Stalker J."/>
            <person name="Stange-thomann N."/>
            <person name="Stavropoulos S."/>
            <person name="Stetson K."/>
            <person name="Stone C."/>
            <person name="Stone S."/>
            <person name="Stubbs M."/>
            <person name="Talamas J."/>
            <person name="Tchuinga P."/>
            <person name="Tenzing P."/>
            <person name="Tesfaye S."/>
            <person name="Theodore J."/>
            <person name="Thoulutsang Y."/>
            <person name="Topham K."/>
            <person name="Towey S."/>
            <person name="Tsamla T."/>
            <person name="Tsomo N."/>
            <person name="Vallee D."/>
            <person name="Vassiliev H."/>
            <person name="Venkataraman V."/>
            <person name="Vinson J."/>
            <person name="Vo A."/>
            <person name="Wade C."/>
            <person name="Wang S."/>
            <person name="Wangchuk T."/>
            <person name="Wangdi T."/>
            <person name="Whittaker C."/>
            <person name="Wilkinson J."/>
            <person name="Wu Y."/>
            <person name="Wyman D."/>
            <person name="Yadav S."/>
            <person name="Yang S."/>
            <person name="Yang X."/>
            <person name="Yeager S."/>
            <person name="Yee E."/>
            <person name="Young G."/>
            <person name="Zainoun J."/>
            <person name="Zembeck L."/>
            <person name="Zimmer A."/>
            <person name="Zody M."/>
            <person name="Lander E."/>
        </authorList>
    </citation>
    <scope>NUCLEOTIDE SEQUENCE [LARGE SCALE GENOMIC DNA]</scope>
</reference>
<evidence type="ECO:0000256" key="1">
    <source>
        <dbReference type="ARBA" id="ARBA00022441"/>
    </source>
</evidence>
<feature type="domain" description="BTB" evidence="4">
    <location>
        <begin position="36"/>
        <end position="103"/>
    </location>
</feature>
<keyword evidence="2" id="KW-0677">Repeat</keyword>
<dbReference type="SUPFAM" id="SSF117281">
    <property type="entry name" value="Kelch motif"/>
    <property type="match status" value="1"/>
</dbReference>
<dbReference type="AlphaFoldDB" id="H2YMN1"/>
<proteinExistence type="predicted"/>
<accession>H2YMN1</accession>
<dbReference type="PIRSF" id="PIRSF037037">
    <property type="entry name" value="Kelch-like_protein_gigaxonin"/>
    <property type="match status" value="1"/>
</dbReference>
<dbReference type="Pfam" id="PF07707">
    <property type="entry name" value="BACK"/>
    <property type="match status" value="1"/>
</dbReference>
<evidence type="ECO:0000313" key="6">
    <source>
        <dbReference type="Proteomes" id="UP000007875"/>
    </source>
</evidence>